<accession>A0ABX7S5A7</accession>
<dbReference type="SUPFAM" id="SSF53955">
    <property type="entry name" value="Lysozyme-like"/>
    <property type="match status" value="1"/>
</dbReference>
<protein>
    <submittedName>
        <fullName evidence="3">Lytic transglycosylase domain-containing protein</fullName>
    </submittedName>
</protein>
<name>A0ABX7S5A7_9BACT</name>
<dbReference type="PANTHER" id="PTHR37423">
    <property type="entry name" value="SOLUBLE LYTIC MUREIN TRANSGLYCOSYLASE-RELATED"/>
    <property type="match status" value="1"/>
</dbReference>
<keyword evidence="4" id="KW-1185">Reference proteome</keyword>
<evidence type="ECO:0000259" key="2">
    <source>
        <dbReference type="Pfam" id="PF01464"/>
    </source>
</evidence>
<dbReference type="Proteomes" id="UP000671862">
    <property type="component" value="Chromosome"/>
</dbReference>
<dbReference type="PANTHER" id="PTHR37423:SF2">
    <property type="entry name" value="MEMBRANE-BOUND LYTIC MUREIN TRANSGLYCOSYLASE C"/>
    <property type="match status" value="1"/>
</dbReference>
<dbReference type="InterPro" id="IPR008258">
    <property type="entry name" value="Transglycosylase_SLT_dom_1"/>
</dbReference>
<evidence type="ECO:0000313" key="3">
    <source>
        <dbReference type="EMBL" id="QTA37706.1"/>
    </source>
</evidence>
<dbReference type="CDD" id="cd16896">
    <property type="entry name" value="LT_Slt70-like"/>
    <property type="match status" value="1"/>
</dbReference>
<dbReference type="InterPro" id="IPR023346">
    <property type="entry name" value="Lysozyme-like_dom_sf"/>
</dbReference>
<organism evidence="3 4">
    <name type="scientific">Thermosipho ferrireducens</name>
    <dbReference type="NCBI Taxonomy" id="2571116"/>
    <lineage>
        <taxon>Bacteria</taxon>
        <taxon>Thermotogati</taxon>
        <taxon>Thermotogota</taxon>
        <taxon>Thermotogae</taxon>
        <taxon>Thermotogales</taxon>
        <taxon>Fervidobacteriaceae</taxon>
        <taxon>Thermosipho</taxon>
    </lineage>
</organism>
<feature type="transmembrane region" description="Helical" evidence="1">
    <location>
        <begin position="6"/>
        <end position="28"/>
    </location>
</feature>
<gene>
    <name evidence="3" type="ORF">JYK00_08260</name>
</gene>
<dbReference type="Pfam" id="PF01464">
    <property type="entry name" value="SLT"/>
    <property type="match status" value="1"/>
</dbReference>
<keyword evidence="1" id="KW-0812">Transmembrane</keyword>
<evidence type="ECO:0000256" key="1">
    <source>
        <dbReference type="SAM" id="Phobius"/>
    </source>
</evidence>
<keyword evidence="1" id="KW-1133">Transmembrane helix</keyword>
<dbReference type="EMBL" id="CP071446">
    <property type="protein sequence ID" value="QTA37706.1"/>
    <property type="molecule type" value="Genomic_DNA"/>
</dbReference>
<feature type="domain" description="Transglycosylase SLT" evidence="2">
    <location>
        <begin position="35"/>
        <end position="132"/>
    </location>
</feature>
<proteinExistence type="predicted"/>
<reference evidence="3 4" key="1">
    <citation type="submission" date="2021-03" db="EMBL/GenBank/DDBJ databases">
        <title>Thermosipho ferrireducens sp.nov., an anaerobic thermophilic iron-reducing bacterium isolated from a deep-sea hydrothermal sulfide deposits.</title>
        <authorList>
            <person name="Zeng X."/>
            <person name="Chen Y."/>
            <person name="Shao Z."/>
        </authorList>
    </citation>
    <scope>NUCLEOTIDE SEQUENCE [LARGE SCALE GENOMIC DNA]</scope>
    <source>
        <strain evidence="3 4">JL129W03</strain>
    </source>
</reference>
<dbReference type="Gene3D" id="1.10.530.10">
    <property type="match status" value="1"/>
</dbReference>
<dbReference type="RefSeq" id="WP_207566430.1">
    <property type="nucleotide sequence ID" value="NZ_CP071446.1"/>
</dbReference>
<keyword evidence="1" id="KW-0472">Membrane</keyword>
<evidence type="ECO:0000313" key="4">
    <source>
        <dbReference type="Proteomes" id="UP000671862"/>
    </source>
</evidence>
<sequence length="153" mass="18053">MRIWILFIILFLYIGMYLLVKTFPIMYYDVVINHTKNIDPLLIQSVMHVESNFRQEAISPLGAVGIMQIMPSTAKWINDFFGTDFDYLDTEGNIALGILYLEYLLEKYENLDKALISYNTGPYAREDIKKSAGMRYLHKIKRAYTIYKILYRR</sequence>